<name>A0A4Q4KID7_9FLAO</name>
<evidence type="ECO:0000256" key="1">
    <source>
        <dbReference type="PROSITE-ProRule" id="PRU00339"/>
    </source>
</evidence>
<dbReference type="EMBL" id="SETE01000005">
    <property type="protein sequence ID" value="RYM32925.1"/>
    <property type="molecule type" value="Genomic_DNA"/>
</dbReference>
<dbReference type="PROSITE" id="PS50005">
    <property type="entry name" value="TPR"/>
    <property type="match status" value="1"/>
</dbReference>
<comment type="caution">
    <text evidence="3">The sequence shown here is derived from an EMBL/GenBank/DDBJ whole genome shotgun (WGS) entry which is preliminary data.</text>
</comment>
<evidence type="ECO:0000256" key="2">
    <source>
        <dbReference type="SAM" id="MobiDB-lite"/>
    </source>
</evidence>
<dbReference type="Proteomes" id="UP000293952">
    <property type="component" value="Unassembled WGS sequence"/>
</dbReference>
<dbReference type="AlphaFoldDB" id="A0A4Q4KID7"/>
<dbReference type="OrthoDB" id="594666at2"/>
<proteinExistence type="predicted"/>
<organism evidence="3 4">
    <name type="scientific">Brumimicrobium glaciale</name>
    <dbReference type="NCBI Taxonomy" id="200475"/>
    <lineage>
        <taxon>Bacteria</taxon>
        <taxon>Pseudomonadati</taxon>
        <taxon>Bacteroidota</taxon>
        <taxon>Flavobacteriia</taxon>
        <taxon>Flavobacteriales</taxon>
        <taxon>Crocinitomicaceae</taxon>
        <taxon>Brumimicrobium</taxon>
    </lineage>
</organism>
<feature type="region of interest" description="Disordered" evidence="2">
    <location>
        <begin position="215"/>
        <end position="234"/>
    </location>
</feature>
<feature type="repeat" description="TPR" evidence="1">
    <location>
        <begin position="413"/>
        <end position="446"/>
    </location>
</feature>
<gene>
    <name evidence="3" type="ORF">ERX46_12790</name>
</gene>
<reference evidence="3 4" key="1">
    <citation type="submission" date="2019-02" db="EMBL/GenBank/DDBJ databases">
        <title>Genome sequence of the sea-ice species Brumimicrobium glaciale.</title>
        <authorList>
            <person name="Bowman J.P."/>
        </authorList>
    </citation>
    <scope>NUCLEOTIDE SEQUENCE [LARGE SCALE GENOMIC DNA]</scope>
    <source>
        <strain evidence="3 4">IC156</strain>
    </source>
</reference>
<evidence type="ECO:0008006" key="5">
    <source>
        <dbReference type="Google" id="ProtNLM"/>
    </source>
</evidence>
<keyword evidence="1" id="KW-0802">TPR repeat</keyword>
<feature type="compositionally biased region" description="Acidic residues" evidence="2">
    <location>
        <begin position="215"/>
        <end position="229"/>
    </location>
</feature>
<evidence type="ECO:0000313" key="4">
    <source>
        <dbReference type="Proteomes" id="UP000293952"/>
    </source>
</evidence>
<keyword evidence="4" id="KW-1185">Reference proteome</keyword>
<dbReference type="RefSeq" id="WP_130094262.1">
    <property type="nucleotide sequence ID" value="NZ_SETE01000005.1"/>
</dbReference>
<evidence type="ECO:0000313" key="3">
    <source>
        <dbReference type="EMBL" id="RYM32925.1"/>
    </source>
</evidence>
<dbReference type="InterPro" id="IPR019734">
    <property type="entry name" value="TPR_rpt"/>
</dbReference>
<protein>
    <recommendedName>
        <fullName evidence="5">Tetratricopeptide repeat protein</fullName>
    </recommendedName>
</protein>
<feature type="region of interest" description="Disordered" evidence="2">
    <location>
        <begin position="363"/>
        <end position="388"/>
    </location>
</feature>
<sequence length="462" mass="53313">MLNFVEISHRIDNPSMIKLEDLEELRQLAKRYPFTAIFSQLYLKGLALHKTIQFESELKNHAYKVPDRSQLFYLVHSVEEEIRQTEPILGNQNQAEINEELETEAVLEESPYEEVVTVNIPEVEKPQEELKEELIEVEAPKIDSDQETIIHVEENVSITEEVSKDELEEGVIQVSTYNADNSVSVEDNLINPNENVDKESLEAEKVSIDKSLIDSVDETGSDSEQEIEEESKAEKSRFANLSDKLKNVSDLERDILAHAISSSIFIEIDELEADTYHFEKLKKLDRPEKREEEYESASIEFDLPLNSETLAEDYISEEENVDFKNKIEFDGESSYDLNEDKKSFTSWMISSISNEAKEKSIDKKVDLSPKVKESTEKTEEKEKNKEIFTPEKRKSEFFSPLKKARESLDESRLPVSETLAKVYGAQGNYPKAIEAYEKLLLKFPEKKSFFALQIETLKRKLN</sequence>
<accession>A0A4Q4KID7</accession>